<keyword evidence="3" id="KW-1185">Reference proteome</keyword>
<feature type="chain" id="PRO_5035444280" evidence="1">
    <location>
        <begin position="20"/>
        <end position="91"/>
    </location>
</feature>
<dbReference type="Pfam" id="PF07383">
    <property type="entry name" value="DUF1496"/>
    <property type="match status" value="1"/>
</dbReference>
<name>A0A8K0V0F7_9ENTR</name>
<dbReference type="AlphaFoldDB" id="A0A8K0V0F7"/>
<reference evidence="2" key="1">
    <citation type="submission" date="2021-01" db="EMBL/GenBank/DDBJ databases">
        <title>Intestinitalea alba gen. nov., sp. nov., a novel genus of the family Enterobacteriaceae, isolated from the gut of the plastic-eating mealworm Tenebrio molitor L.</title>
        <authorList>
            <person name="Yang Y."/>
        </authorList>
    </citation>
    <scope>NUCLEOTIDE SEQUENCE</scope>
    <source>
        <strain evidence="2">BIT-L3</strain>
    </source>
</reference>
<keyword evidence="1" id="KW-0732">Signal</keyword>
<protein>
    <submittedName>
        <fullName evidence="2">YnjH family protein</fullName>
    </submittedName>
</protein>
<organism evidence="2 3">
    <name type="scientific">Tenebrionibacter intestinalis</name>
    <dbReference type="NCBI Taxonomy" id="2799638"/>
    <lineage>
        <taxon>Bacteria</taxon>
        <taxon>Pseudomonadati</taxon>
        <taxon>Pseudomonadota</taxon>
        <taxon>Gammaproteobacteria</taxon>
        <taxon>Enterobacterales</taxon>
        <taxon>Enterobacteriaceae</taxon>
        <taxon>Tenebrionibacter/Tenebrionicola group</taxon>
        <taxon>Tenebrionibacter</taxon>
    </lineage>
</organism>
<evidence type="ECO:0000313" key="2">
    <source>
        <dbReference type="EMBL" id="MBK4714221.1"/>
    </source>
</evidence>
<dbReference type="Proteomes" id="UP000659047">
    <property type="component" value="Unassembled WGS sequence"/>
</dbReference>
<feature type="signal peptide" evidence="1">
    <location>
        <begin position="1"/>
        <end position="19"/>
    </location>
</feature>
<sequence length="91" mass="10321">MSRFVIAGLLALWSAGVQADRQPRPGIELNVAPELFNHRGQRAQPCNRCCVYQDQNYSQGAVIRVGSVLLQCQRDEKTVGTNPLLWRRIRE</sequence>
<gene>
    <name evidence="2" type="ORF">JJB97_02485</name>
</gene>
<accession>A0A8K0V0F7</accession>
<evidence type="ECO:0000313" key="3">
    <source>
        <dbReference type="Proteomes" id="UP000659047"/>
    </source>
</evidence>
<comment type="caution">
    <text evidence="2">The sequence shown here is derived from an EMBL/GenBank/DDBJ whole genome shotgun (WGS) entry which is preliminary data.</text>
</comment>
<dbReference type="RefSeq" id="WP_238712228.1">
    <property type="nucleotide sequence ID" value="NZ_JAEPBH010000004.1"/>
</dbReference>
<evidence type="ECO:0000256" key="1">
    <source>
        <dbReference type="SAM" id="SignalP"/>
    </source>
</evidence>
<dbReference type="InterPro" id="IPR009971">
    <property type="entry name" value="DUF1496"/>
</dbReference>
<proteinExistence type="predicted"/>
<dbReference type="EMBL" id="JAEPBH010000004">
    <property type="protein sequence ID" value="MBK4714221.1"/>
    <property type="molecule type" value="Genomic_DNA"/>
</dbReference>